<dbReference type="SUPFAM" id="SSF52540">
    <property type="entry name" value="P-loop containing nucleoside triphosphate hydrolases"/>
    <property type="match status" value="1"/>
</dbReference>
<dbReference type="PANTHER" id="PTHR43384:SF6">
    <property type="entry name" value="SEPTUM SITE-DETERMINING PROTEIN MIND HOMOLOG, CHLOROPLASTIC"/>
    <property type="match status" value="1"/>
</dbReference>
<dbReference type="InterPro" id="IPR025669">
    <property type="entry name" value="AAA_dom"/>
</dbReference>
<dbReference type="Pfam" id="PF13614">
    <property type="entry name" value="AAA_31"/>
    <property type="match status" value="1"/>
</dbReference>
<dbReference type="GO" id="GO:0005829">
    <property type="term" value="C:cytosol"/>
    <property type="evidence" value="ECO:0007669"/>
    <property type="project" value="TreeGrafter"/>
</dbReference>
<evidence type="ECO:0000256" key="2">
    <source>
        <dbReference type="ARBA" id="ARBA00022840"/>
    </source>
</evidence>
<dbReference type="Gene3D" id="3.40.50.300">
    <property type="entry name" value="P-loop containing nucleotide triphosphate hydrolases"/>
    <property type="match status" value="1"/>
</dbReference>
<sequence length="406" mass="43679">MSAIESFLRIASSSEISADDLLAVVSDRDSEIAVKNLIVDQSIESACVRRGTIDDAIQLLRNADRSPRQLIVDVSGSEMPISDLARLSDVCDPSVAVVVVGERNDVDLYRSLLGAGVHDYLFKPLSVGLLQRALTARDPAAAVRTGNAVSFVGARGGVGTTTIAVSLARHLADVTRRRIAYVDLDLRGGAANSMLGLTTNNGLTELLQNPQRIDAPLISRMLVAKSNQLLVLSSERPYGNDFVCRPGAVYELVNALKRHFHYVMLDLSGVAGAIAEEALAASAFIYITSDRSVHGARETARLLRFAEDRDSDPTITLLLNNPHEPVAGRVAAADFKRALGRASMYEFPYEPRTLAAAENLSEPIAAGKPTPFTSAVVGLANMLTGRTETAPRKRWYERLVGNRGGT</sequence>
<dbReference type="AlphaFoldDB" id="A0A6J4ZWM6"/>
<organism evidence="4 5">
    <name type="scientific">Paraburkholderia phenoliruptrix</name>
    <dbReference type="NCBI Taxonomy" id="252970"/>
    <lineage>
        <taxon>Bacteria</taxon>
        <taxon>Pseudomonadati</taxon>
        <taxon>Pseudomonadota</taxon>
        <taxon>Betaproteobacteria</taxon>
        <taxon>Burkholderiales</taxon>
        <taxon>Burkholderiaceae</taxon>
        <taxon>Paraburkholderia</taxon>
    </lineage>
</organism>
<dbReference type="EMBL" id="CADIKB010000001">
    <property type="protein sequence ID" value="CAB3638023.1"/>
    <property type="molecule type" value="Genomic_DNA"/>
</dbReference>
<evidence type="ECO:0000313" key="5">
    <source>
        <dbReference type="Proteomes" id="UP000494249"/>
    </source>
</evidence>
<dbReference type="InterPro" id="IPR011006">
    <property type="entry name" value="CheY-like_superfamily"/>
</dbReference>
<keyword evidence="2" id="KW-0067">ATP-binding</keyword>
<reference evidence="4 5" key="1">
    <citation type="submission" date="2020-04" db="EMBL/GenBank/DDBJ databases">
        <authorList>
            <person name="De Canck E."/>
        </authorList>
    </citation>
    <scope>NUCLEOTIDE SEQUENCE [LARGE SCALE GENOMIC DNA]</scope>
    <source>
        <strain evidence="4 5">LMG 22037</strain>
    </source>
</reference>
<dbReference type="RefSeq" id="WP_051224631.1">
    <property type="nucleotide sequence ID" value="NZ_CADFGL010000001.1"/>
</dbReference>
<gene>
    <name evidence="4" type="ORF">LMG22037_00028</name>
</gene>
<dbReference type="Proteomes" id="UP000494249">
    <property type="component" value="Unassembled WGS sequence"/>
</dbReference>
<dbReference type="InterPro" id="IPR050625">
    <property type="entry name" value="ParA/MinD_ATPase"/>
</dbReference>
<evidence type="ECO:0000256" key="1">
    <source>
        <dbReference type="ARBA" id="ARBA00022741"/>
    </source>
</evidence>
<accession>A0A6J4ZWM6</accession>
<evidence type="ECO:0000259" key="3">
    <source>
        <dbReference type="Pfam" id="PF13614"/>
    </source>
</evidence>
<dbReference type="GO" id="GO:0016887">
    <property type="term" value="F:ATP hydrolysis activity"/>
    <property type="evidence" value="ECO:0007669"/>
    <property type="project" value="TreeGrafter"/>
</dbReference>
<keyword evidence="1" id="KW-0547">Nucleotide-binding</keyword>
<dbReference type="PANTHER" id="PTHR43384">
    <property type="entry name" value="SEPTUM SITE-DETERMINING PROTEIN MIND HOMOLOG, CHLOROPLASTIC-RELATED"/>
    <property type="match status" value="1"/>
</dbReference>
<dbReference type="GO" id="GO:0009898">
    <property type="term" value="C:cytoplasmic side of plasma membrane"/>
    <property type="evidence" value="ECO:0007669"/>
    <property type="project" value="TreeGrafter"/>
</dbReference>
<protein>
    <recommendedName>
        <fullName evidence="3">AAA domain-containing protein</fullName>
    </recommendedName>
</protein>
<dbReference type="Gene3D" id="3.40.50.2300">
    <property type="match status" value="1"/>
</dbReference>
<dbReference type="InterPro" id="IPR027417">
    <property type="entry name" value="P-loop_NTPase"/>
</dbReference>
<dbReference type="GO" id="GO:0005524">
    <property type="term" value="F:ATP binding"/>
    <property type="evidence" value="ECO:0007669"/>
    <property type="project" value="UniProtKB-KW"/>
</dbReference>
<dbReference type="SUPFAM" id="SSF52172">
    <property type="entry name" value="CheY-like"/>
    <property type="match status" value="1"/>
</dbReference>
<dbReference type="GO" id="GO:0051782">
    <property type="term" value="P:negative regulation of cell division"/>
    <property type="evidence" value="ECO:0007669"/>
    <property type="project" value="TreeGrafter"/>
</dbReference>
<name>A0A6J4ZWM6_9BURK</name>
<proteinExistence type="predicted"/>
<evidence type="ECO:0000313" key="4">
    <source>
        <dbReference type="EMBL" id="CAB3638023.1"/>
    </source>
</evidence>
<feature type="domain" description="AAA" evidence="3">
    <location>
        <begin position="149"/>
        <end position="301"/>
    </location>
</feature>